<feature type="transmembrane region" description="Helical" evidence="1">
    <location>
        <begin position="7"/>
        <end position="28"/>
    </location>
</feature>
<reference evidence="2" key="1">
    <citation type="submission" date="2020-01" db="EMBL/GenBank/DDBJ databases">
        <authorList>
            <person name="Meier V. D."/>
            <person name="Meier V D."/>
        </authorList>
    </citation>
    <scope>NUCLEOTIDE SEQUENCE</scope>
    <source>
        <strain evidence="2">HLG_WM_MAG_05</strain>
    </source>
</reference>
<proteinExistence type="predicted"/>
<dbReference type="AlphaFoldDB" id="A0A6S6S9U7"/>
<dbReference type="EMBL" id="CACVAU010000014">
    <property type="protein sequence ID" value="CAA6804563.1"/>
    <property type="molecule type" value="Genomic_DNA"/>
</dbReference>
<protein>
    <submittedName>
        <fullName evidence="2">Uncharacterized protein</fullName>
    </submittedName>
</protein>
<evidence type="ECO:0000313" key="2">
    <source>
        <dbReference type="EMBL" id="CAA6804563.1"/>
    </source>
</evidence>
<gene>
    <name evidence="2" type="ORF">HELGO_WM11858</name>
</gene>
<dbReference type="SUPFAM" id="SSF52266">
    <property type="entry name" value="SGNH hydrolase"/>
    <property type="match status" value="1"/>
</dbReference>
<accession>A0A6S6S9U7</accession>
<evidence type="ECO:0000256" key="1">
    <source>
        <dbReference type="SAM" id="Phobius"/>
    </source>
</evidence>
<sequence>MKSKKWIGLFMILSFLSIGSVGFFNYFIDPFNIFSHRHGLNSLAVDFNERLQKSAYLKYNSTQDYDAVLLGSSRATFYNSTMFKGMKLYNFSFSGSSPLEYNDYLDYAKKNNNRAFKTIILGLDFYTFNNNYQQEALPKIGNKFSFFLKNYFSLDTMKYSIINVKRSLFQTTGHRSYDRENIVHSDAVEVARVRTLSKQRSKLYYASFDDYNRGYAETLESLKVNNKASKFIVYTSPLSKDFLEVIYEDEKLRKLYLMWLESILSVFDEVYCFTVPSEFSENYEQYSIDGDHFYPEVGHIIADVLTNHQNIAGYGVMLNKNNNED</sequence>
<keyword evidence="1" id="KW-0472">Membrane</keyword>
<organism evidence="2">
    <name type="scientific">uncultured Sulfurovum sp</name>
    <dbReference type="NCBI Taxonomy" id="269237"/>
    <lineage>
        <taxon>Bacteria</taxon>
        <taxon>Pseudomonadati</taxon>
        <taxon>Campylobacterota</taxon>
        <taxon>Epsilonproteobacteria</taxon>
        <taxon>Campylobacterales</taxon>
        <taxon>Sulfurovaceae</taxon>
        <taxon>Sulfurovum</taxon>
        <taxon>environmental samples</taxon>
    </lineage>
</organism>
<name>A0A6S6S9U7_9BACT</name>
<keyword evidence="1" id="KW-1133">Transmembrane helix</keyword>
<keyword evidence="1" id="KW-0812">Transmembrane</keyword>